<dbReference type="GO" id="GO:0016887">
    <property type="term" value="F:ATP hydrolysis activity"/>
    <property type="evidence" value="ECO:0007669"/>
    <property type="project" value="InterPro"/>
</dbReference>
<evidence type="ECO:0000313" key="5">
    <source>
        <dbReference type="Proteomes" id="UP000612893"/>
    </source>
</evidence>
<dbReference type="Pfam" id="PF00005">
    <property type="entry name" value="ABC_tran"/>
    <property type="match status" value="1"/>
</dbReference>
<protein>
    <submittedName>
        <fullName evidence="4">ATP-binding cassette domain-containing protein</fullName>
    </submittedName>
</protein>
<gene>
    <name evidence="4" type="ORF">JF922_15380</name>
</gene>
<dbReference type="GO" id="GO:0005886">
    <property type="term" value="C:plasma membrane"/>
    <property type="evidence" value="ECO:0007669"/>
    <property type="project" value="TreeGrafter"/>
</dbReference>
<dbReference type="AlphaFoldDB" id="A0A934KA75"/>
<evidence type="ECO:0000259" key="3">
    <source>
        <dbReference type="PROSITE" id="PS50893"/>
    </source>
</evidence>
<dbReference type="InterPro" id="IPR003593">
    <property type="entry name" value="AAA+_ATPase"/>
</dbReference>
<dbReference type="EMBL" id="JAEKNR010000154">
    <property type="protein sequence ID" value="MBJ7599446.1"/>
    <property type="molecule type" value="Genomic_DNA"/>
</dbReference>
<keyword evidence="5" id="KW-1185">Reference proteome</keyword>
<dbReference type="InterPro" id="IPR027417">
    <property type="entry name" value="P-loop_NTPase"/>
</dbReference>
<dbReference type="PROSITE" id="PS50893">
    <property type="entry name" value="ABC_TRANSPORTER_2"/>
    <property type="match status" value="1"/>
</dbReference>
<dbReference type="SUPFAM" id="SSF52540">
    <property type="entry name" value="P-loop containing nucleoside triphosphate hydrolases"/>
    <property type="match status" value="1"/>
</dbReference>
<keyword evidence="2 4" id="KW-0067">ATP-binding</keyword>
<dbReference type="GO" id="GO:0022857">
    <property type="term" value="F:transmembrane transporter activity"/>
    <property type="evidence" value="ECO:0007669"/>
    <property type="project" value="TreeGrafter"/>
</dbReference>
<dbReference type="InterPro" id="IPR003439">
    <property type="entry name" value="ABC_transporter-like_ATP-bd"/>
</dbReference>
<evidence type="ECO:0000256" key="1">
    <source>
        <dbReference type="ARBA" id="ARBA00022741"/>
    </source>
</evidence>
<name>A0A934KA75_9BACT</name>
<dbReference type="RefSeq" id="WP_338202936.1">
    <property type="nucleotide sequence ID" value="NZ_JAEKNR010000154.1"/>
</dbReference>
<dbReference type="Proteomes" id="UP000612893">
    <property type="component" value="Unassembled WGS sequence"/>
</dbReference>
<sequence>MSSTETPGGGVLVRTRSLGHVYRTGRSEVVALQGLDLELGAGQTLAVVGPSGSGKTTLLNILAGVAKPSHGKVEVAGQDLTALEGRELERYRRQVVGYLWQQSEAGLWPGLTALENVQVPMLAVRGSRKQRRDRAAALLDLLGLHGYSDRLPKELDYGERQRLALAVAMANQPRLLLCDEPTAELDGPTAQALLSDLADLLRSLGVGAVVVTHDPQLERFVDAVVQIRGSSTSHVPEQAQTPVGAPSLRLLRREAGGA</sequence>
<dbReference type="InterPro" id="IPR015854">
    <property type="entry name" value="ABC_transpr_LolD-like"/>
</dbReference>
<accession>A0A934KA75</accession>
<comment type="caution">
    <text evidence="4">The sequence shown here is derived from an EMBL/GenBank/DDBJ whole genome shotgun (WGS) entry which is preliminary data.</text>
</comment>
<reference evidence="4" key="1">
    <citation type="submission" date="2020-10" db="EMBL/GenBank/DDBJ databases">
        <title>Ca. Dormibacterota MAGs.</title>
        <authorList>
            <person name="Montgomery K."/>
        </authorList>
    </citation>
    <scope>NUCLEOTIDE SEQUENCE [LARGE SCALE GENOMIC DNA]</scope>
    <source>
        <strain evidence="4">SC8812_S17_10</strain>
    </source>
</reference>
<feature type="domain" description="ABC transporter" evidence="3">
    <location>
        <begin position="13"/>
        <end position="254"/>
    </location>
</feature>
<organism evidence="4 5">
    <name type="scientific">Candidatus Nephthysia bennettiae</name>
    <dbReference type="NCBI Taxonomy" id="3127016"/>
    <lineage>
        <taxon>Bacteria</taxon>
        <taxon>Bacillati</taxon>
        <taxon>Candidatus Dormiibacterota</taxon>
        <taxon>Candidatus Dormibacteria</taxon>
        <taxon>Candidatus Dormibacterales</taxon>
        <taxon>Candidatus Dormibacteraceae</taxon>
        <taxon>Candidatus Nephthysia</taxon>
    </lineage>
</organism>
<dbReference type="PANTHER" id="PTHR24220">
    <property type="entry name" value="IMPORT ATP-BINDING PROTEIN"/>
    <property type="match status" value="1"/>
</dbReference>
<proteinExistence type="predicted"/>
<dbReference type="Gene3D" id="3.40.50.300">
    <property type="entry name" value="P-loop containing nucleotide triphosphate hydrolases"/>
    <property type="match status" value="1"/>
</dbReference>
<dbReference type="SMART" id="SM00382">
    <property type="entry name" value="AAA"/>
    <property type="match status" value="1"/>
</dbReference>
<evidence type="ECO:0000313" key="4">
    <source>
        <dbReference type="EMBL" id="MBJ7599446.1"/>
    </source>
</evidence>
<dbReference type="GO" id="GO:0005524">
    <property type="term" value="F:ATP binding"/>
    <property type="evidence" value="ECO:0007669"/>
    <property type="project" value="UniProtKB-KW"/>
</dbReference>
<evidence type="ECO:0000256" key="2">
    <source>
        <dbReference type="ARBA" id="ARBA00022840"/>
    </source>
</evidence>
<keyword evidence="1" id="KW-0547">Nucleotide-binding</keyword>